<dbReference type="PANTHER" id="PTHR34406:SF1">
    <property type="entry name" value="PROTEIN YCEI"/>
    <property type="match status" value="1"/>
</dbReference>
<dbReference type="Gene3D" id="2.40.128.110">
    <property type="entry name" value="Lipid/polyisoprenoid-binding, YceI-like"/>
    <property type="match status" value="1"/>
</dbReference>
<name>A0ABQ2D900_9MICC</name>
<accession>A0ABQ2D900</accession>
<evidence type="ECO:0000313" key="3">
    <source>
        <dbReference type="EMBL" id="GGJ47859.1"/>
    </source>
</evidence>
<gene>
    <name evidence="3" type="ORF">GCM10007173_03130</name>
</gene>
<organism evidence="3 4">
    <name type="scientific">Glutamicibacter ardleyensis</name>
    <dbReference type="NCBI Taxonomy" id="225894"/>
    <lineage>
        <taxon>Bacteria</taxon>
        <taxon>Bacillati</taxon>
        <taxon>Actinomycetota</taxon>
        <taxon>Actinomycetes</taxon>
        <taxon>Micrococcales</taxon>
        <taxon>Micrococcaceae</taxon>
        <taxon>Glutamicibacter</taxon>
    </lineage>
</organism>
<comment type="caution">
    <text evidence="3">The sequence shown here is derived from an EMBL/GenBank/DDBJ whole genome shotgun (WGS) entry which is preliminary data.</text>
</comment>
<evidence type="ECO:0000313" key="4">
    <source>
        <dbReference type="Proteomes" id="UP000606115"/>
    </source>
</evidence>
<protein>
    <recommendedName>
        <fullName evidence="2">Lipid/polyisoprenoid-binding YceI-like domain-containing protein</fullName>
    </recommendedName>
</protein>
<dbReference type="Proteomes" id="UP000606115">
    <property type="component" value="Unassembled WGS sequence"/>
</dbReference>
<dbReference type="SUPFAM" id="SSF101874">
    <property type="entry name" value="YceI-like"/>
    <property type="match status" value="1"/>
</dbReference>
<keyword evidence="4" id="KW-1185">Reference proteome</keyword>
<dbReference type="SMART" id="SM00867">
    <property type="entry name" value="YceI"/>
    <property type="match status" value="1"/>
</dbReference>
<evidence type="ECO:0000256" key="1">
    <source>
        <dbReference type="ARBA" id="ARBA00008812"/>
    </source>
</evidence>
<reference evidence="4" key="1">
    <citation type="journal article" date="2019" name="Int. J. Syst. Evol. Microbiol.">
        <title>The Global Catalogue of Microorganisms (GCM) 10K type strain sequencing project: providing services to taxonomists for standard genome sequencing and annotation.</title>
        <authorList>
            <consortium name="The Broad Institute Genomics Platform"/>
            <consortium name="The Broad Institute Genome Sequencing Center for Infectious Disease"/>
            <person name="Wu L."/>
            <person name="Ma J."/>
        </authorList>
    </citation>
    <scope>NUCLEOTIDE SEQUENCE [LARGE SCALE GENOMIC DNA]</scope>
    <source>
        <strain evidence="4">CGMCC 1.3685</strain>
    </source>
</reference>
<feature type="domain" description="Lipid/polyisoprenoid-binding YceI-like" evidence="2">
    <location>
        <begin position="23"/>
        <end position="190"/>
    </location>
</feature>
<evidence type="ECO:0000259" key="2">
    <source>
        <dbReference type="SMART" id="SM00867"/>
    </source>
</evidence>
<sequence>MIGVEEKDLKMTSTATSPLTAGTWNLDASHSEIGFSVRHAGVSKVRGSFEEFDATLNIGQSLAESSVEATVQIGSINTKDANRDGHLKSGDFFNAEEFPTMTFKSTEVKGDDEEFVLVGELTLRGVTKQVEFKAELGGQVVDAFGATRAGFFASTTISRKEFGITWNAALEAGGVLVSDKVKIEIDASFVLPTAE</sequence>
<dbReference type="InterPro" id="IPR036761">
    <property type="entry name" value="TTHA0802/YceI-like_sf"/>
</dbReference>
<dbReference type="PANTHER" id="PTHR34406">
    <property type="entry name" value="PROTEIN YCEI"/>
    <property type="match status" value="1"/>
</dbReference>
<dbReference type="Pfam" id="PF04264">
    <property type="entry name" value="YceI"/>
    <property type="match status" value="1"/>
</dbReference>
<comment type="similarity">
    <text evidence="1">Belongs to the UPF0312 family.</text>
</comment>
<proteinExistence type="inferred from homology"/>
<dbReference type="EMBL" id="BMKX01000001">
    <property type="protein sequence ID" value="GGJ47859.1"/>
    <property type="molecule type" value="Genomic_DNA"/>
</dbReference>
<dbReference type="InterPro" id="IPR007372">
    <property type="entry name" value="Lipid/polyisoprenoid-bd_YceI"/>
</dbReference>